<comment type="subcellular location">
    <subcellularLocation>
        <location evidence="1">Periplasm</location>
    </subcellularLocation>
</comment>
<sequence length="342" mass="37387">MLTPERLACKRAPLRRLAWCSAGLVAAALLAWTEPAAAQRVIRVGQADTLTGQNLPELIAMANTEKRLGVKFNVMALKSDDVVFQAVINNEIDIGIGDAYKGIDTLKAPVRHFFLLRRVAYFPVVNSEFYKTWKDMNGADMAVHARGSATEAMALQMEKVNGVKFGQISFVPGSEVRIIAMRRGTMKATLLDLPNTRKLTEEDPKKFIVLPVESQSASDEIFYATTKFIGDNKELIQTLSEELLKSLRAVNADPKAPARLRAELGLLKDLPKPLADDITPYFEMAVPGGLFPTDGGGAAAAKADFDFLIAAGRFKGQNSDYKVEDFWDLAPLDAALAKVGKN</sequence>
<accession>A0A327KFQ8</accession>
<dbReference type="EMBL" id="NPEX01000427">
    <property type="protein sequence ID" value="RAI37640.1"/>
    <property type="molecule type" value="Genomic_DNA"/>
</dbReference>
<name>A0A327KFQ8_9BRAD</name>
<dbReference type="Proteomes" id="UP000249130">
    <property type="component" value="Unassembled WGS sequence"/>
</dbReference>
<feature type="signal peptide" evidence="4">
    <location>
        <begin position="1"/>
        <end position="38"/>
    </location>
</feature>
<organism evidence="5 6">
    <name type="scientific">Rhodoplanes roseus</name>
    <dbReference type="NCBI Taxonomy" id="29409"/>
    <lineage>
        <taxon>Bacteria</taxon>
        <taxon>Pseudomonadati</taxon>
        <taxon>Pseudomonadota</taxon>
        <taxon>Alphaproteobacteria</taxon>
        <taxon>Hyphomicrobiales</taxon>
        <taxon>Nitrobacteraceae</taxon>
        <taxon>Rhodoplanes</taxon>
    </lineage>
</organism>
<protein>
    <recommendedName>
        <fullName evidence="7">SsuA/THI5-like domain-containing protein</fullName>
    </recommendedName>
</protein>
<dbReference type="AlphaFoldDB" id="A0A327KFQ8"/>
<dbReference type="GO" id="GO:0042597">
    <property type="term" value="C:periplasmic space"/>
    <property type="evidence" value="ECO:0007669"/>
    <property type="project" value="UniProtKB-SubCell"/>
</dbReference>
<gene>
    <name evidence="5" type="ORF">CH341_29295</name>
</gene>
<dbReference type="RefSeq" id="WP_111422919.1">
    <property type="nucleotide sequence ID" value="NZ_NPEX01000427.1"/>
</dbReference>
<evidence type="ECO:0000313" key="6">
    <source>
        <dbReference type="Proteomes" id="UP000249130"/>
    </source>
</evidence>
<dbReference type="GO" id="GO:0042918">
    <property type="term" value="P:alkanesulfonate transmembrane transport"/>
    <property type="evidence" value="ECO:0007669"/>
    <property type="project" value="TreeGrafter"/>
</dbReference>
<evidence type="ECO:0000256" key="2">
    <source>
        <dbReference type="ARBA" id="ARBA00010742"/>
    </source>
</evidence>
<evidence type="ECO:0000313" key="5">
    <source>
        <dbReference type="EMBL" id="RAI37640.1"/>
    </source>
</evidence>
<keyword evidence="3 4" id="KW-0732">Signal</keyword>
<dbReference type="PANTHER" id="PTHR30024">
    <property type="entry name" value="ALIPHATIC SULFONATES-BINDING PROTEIN-RELATED"/>
    <property type="match status" value="1"/>
</dbReference>
<feature type="chain" id="PRO_5016300408" description="SsuA/THI5-like domain-containing protein" evidence="4">
    <location>
        <begin position="39"/>
        <end position="342"/>
    </location>
</feature>
<evidence type="ECO:0000256" key="4">
    <source>
        <dbReference type="SAM" id="SignalP"/>
    </source>
</evidence>
<dbReference type="OrthoDB" id="7331522at2"/>
<proteinExistence type="inferred from homology"/>
<reference evidence="5 6" key="1">
    <citation type="submission" date="2017-07" db="EMBL/GenBank/DDBJ databases">
        <title>Draft Genome Sequences of Select Purple Nonsulfur Bacteria.</title>
        <authorList>
            <person name="Lasarre B."/>
            <person name="Mckinlay J.B."/>
        </authorList>
    </citation>
    <scope>NUCLEOTIDE SEQUENCE [LARGE SCALE GENOMIC DNA]</scope>
    <source>
        <strain evidence="5 6">DSM 5909</strain>
    </source>
</reference>
<evidence type="ECO:0008006" key="7">
    <source>
        <dbReference type="Google" id="ProtNLM"/>
    </source>
</evidence>
<dbReference type="PANTHER" id="PTHR30024:SF47">
    <property type="entry name" value="TAURINE-BINDING PERIPLASMIC PROTEIN"/>
    <property type="match status" value="1"/>
</dbReference>
<dbReference type="SUPFAM" id="SSF53850">
    <property type="entry name" value="Periplasmic binding protein-like II"/>
    <property type="match status" value="1"/>
</dbReference>
<comment type="caution">
    <text evidence="5">The sequence shown here is derived from an EMBL/GenBank/DDBJ whole genome shotgun (WGS) entry which is preliminary data.</text>
</comment>
<keyword evidence="6" id="KW-1185">Reference proteome</keyword>
<evidence type="ECO:0000256" key="3">
    <source>
        <dbReference type="ARBA" id="ARBA00022729"/>
    </source>
</evidence>
<dbReference type="CDD" id="cd00648">
    <property type="entry name" value="Periplasmic_Binding_Protein_Type_2"/>
    <property type="match status" value="1"/>
</dbReference>
<evidence type="ECO:0000256" key="1">
    <source>
        <dbReference type="ARBA" id="ARBA00004418"/>
    </source>
</evidence>
<comment type="similarity">
    <text evidence="2">Belongs to the bacterial solute-binding protein SsuA/TauA family.</text>
</comment>
<dbReference type="Gene3D" id="3.40.190.10">
    <property type="entry name" value="Periplasmic binding protein-like II"/>
    <property type="match status" value="2"/>
</dbReference>